<dbReference type="AlphaFoldDB" id="A0A248TKT7"/>
<evidence type="ECO:0000259" key="2">
    <source>
        <dbReference type="Pfam" id="PF01636"/>
    </source>
</evidence>
<dbReference type="InterPro" id="IPR011009">
    <property type="entry name" value="Kinase-like_dom_sf"/>
</dbReference>
<dbReference type="InterPro" id="IPR047175">
    <property type="entry name" value="CotS-like"/>
</dbReference>
<evidence type="ECO:0000313" key="3">
    <source>
        <dbReference type="EMBL" id="ASV68816.1"/>
    </source>
</evidence>
<dbReference type="PANTHER" id="PTHR39179:SF3">
    <property type="entry name" value="COTS-RELATED PROTEIN"/>
    <property type="match status" value="1"/>
</dbReference>
<reference evidence="3 4" key="1">
    <citation type="submission" date="2017-08" db="EMBL/GenBank/DDBJ databases">
        <title>Complete Genome Sequence of Bacillus kochii Oregon-R-modENCODE STRAIN BDGP4, isolated from Drosophila melanogaster gut.</title>
        <authorList>
            <person name="Wan K.H."/>
            <person name="Yu C."/>
            <person name="Park S."/>
            <person name="Hammonds A.S."/>
            <person name="Booth B.W."/>
            <person name="Celniker S.E."/>
        </authorList>
    </citation>
    <scope>NUCLEOTIDE SEQUENCE [LARGE SCALE GENOMIC DNA]</scope>
    <source>
        <strain evidence="3 4">BDGP4</strain>
    </source>
</reference>
<proteinExistence type="predicted"/>
<dbReference type="InterPro" id="IPR002575">
    <property type="entry name" value="Aminoglycoside_PTrfase"/>
</dbReference>
<dbReference type="PANTHER" id="PTHR39179">
    <property type="entry name" value="SPORE COAT PROTEIN I"/>
    <property type="match status" value="1"/>
</dbReference>
<dbReference type="GO" id="GO:0042601">
    <property type="term" value="C:endospore-forming forespore"/>
    <property type="evidence" value="ECO:0007669"/>
    <property type="project" value="TreeGrafter"/>
</dbReference>
<dbReference type="OrthoDB" id="2379727at2"/>
<dbReference type="Gene3D" id="3.90.1200.10">
    <property type="match status" value="1"/>
</dbReference>
<dbReference type="SUPFAM" id="SSF56112">
    <property type="entry name" value="Protein kinase-like (PK-like)"/>
    <property type="match status" value="1"/>
</dbReference>
<sequence length="355" mass="42521">MAKENRLKKYGPILKHYALEPNFIESFGSVQKVYSSKGVFSLKKIKANHGADFIRYIQQLYQMGYNRIVPIYPTVDGRYAVLHNQKLYYLMPWLANEIKEDQFERHQQMFRELARLHVLSTKEVEVSKEEREEHYENTLLEWEKQSEFLDGFIETCESREYLSPYELMFTQYYNDIAQALTFSTKKLKDWYEKTKEEEKVRTAVIHGKISTEHFLYDERGYGYFLNFEEAKRSSPMHDLLPFLSRSLKTFPKRADDAVDWIYTYFKHYPFREDEMLLFQSYFAHPGPVIRAAEKYHNGKSKKNERKHVEHIQRQFWLLKNTEYVAMRIDEIERQKKQAQEAAEKANAEQEGAQNG</sequence>
<feature type="compositionally biased region" description="Basic and acidic residues" evidence="1">
    <location>
        <begin position="334"/>
        <end position="347"/>
    </location>
</feature>
<gene>
    <name evidence="3" type="primary">ysxE</name>
    <name evidence="3" type="ORF">CKF48_16890</name>
</gene>
<dbReference type="Pfam" id="PF01636">
    <property type="entry name" value="APH"/>
    <property type="match status" value="1"/>
</dbReference>
<dbReference type="InterPro" id="IPR014253">
    <property type="entry name" value="Spore_coat_YsxE"/>
</dbReference>
<dbReference type="RefSeq" id="WP_095372383.1">
    <property type="nucleotide sequence ID" value="NZ_CP022983.1"/>
</dbReference>
<protein>
    <submittedName>
        <fullName evidence="3">Spore coat protein YsxE</fullName>
    </submittedName>
</protein>
<keyword evidence="4" id="KW-1185">Reference proteome</keyword>
<dbReference type="NCBIfam" id="TIGR02904">
    <property type="entry name" value="spore_ysxE"/>
    <property type="match status" value="1"/>
</dbReference>
<feature type="domain" description="Aminoglycoside phosphotransferase" evidence="2">
    <location>
        <begin position="51"/>
        <end position="248"/>
    </location>
</feature>
<organism evidence="3 4">
    <name type="scientific">Cytobacillus kochii</name>
    <dbReference type="NCBI Taxonomy" id="859143"/>
    <lineage>
        <taxon>Bacteria</taxon>
        <taxon>Bacillati</taxon>
        <taxon>Bacillota</taxon>
        <taxon>Bacilli</taxon>
        <taxon>Bacillales</taxon>
        <taxon>Bacillaceae</taxon>
        <taxon>Cytobacillus</taxon>
    </lineage>
</organism>
<accession>A0A248TKT7</accession>
<keyword evidence="3" id="KW-0946">Virion</keyword>
<feature type="region of interest" description="Disordered" evidence="1">
    <location>
        <begin position="334"/>
        <end position="355"/>
    </location>
</feature>
<dbReference type="KEGG" id="bko:CKF48_16890"/>
<evidence type="ECO:0000313" key="4">
    <source>
        <dbReference type="Proteomes" id="UP000215137"/>
    </source>
</evidence>
<dbReference type="Proteomes" id="UP000215137">
    <property type="component" value="Chromosome"/>
</dbReference>
<dbReference type="EMBL" id="CP022983">
    <property type="protein sequence ID" value="ASV68816.1"/>
    <property type="molecule type" value="Genomic_DNA"/>
</dbReference>
<evidence type="ECO:0000256" key="1">
    <source>
        <dbReference type="SAM" id="MobiDB-lite"/>
    </source>
</evidence>
<name>A0A248TKT7_9BACI</name>
<dbReference type="Gene3D" id="3.30.200.20">
    <property type="entry name" value="Phosphorylase Kinase, domain 1"/>
    <property type="match status" value="1"/>
</dbReference>
<keyword evidence="3" id="KW-0167">Capsid protein</keyword>